<dbReference type="RefSeq" id="WP_016651725.1">
    <property type="nucleotide sequence ID" value="NZ_KE340379.1"/>
</dbReference>
<accession>S3TEZ0</accession>
<dbReference type="AlphaFoldDB" id="S3TEZ0"/>
<evidence type="ECO:0000313" key="2">
    <source>
        <dbReference type="Proteomes" id="UP000014559"/>
    </source>
</evidence>
<proteinExistence type="predicted"/>
<dbReference type="EMBL" id="ATGK01000008">
    <property type="protein sequence ID" value="EPG39513.1"/>
    <property type="molecule type" value="Genomic_DNA"/>
</dbReference>
<name>S3TEZ0_9GAMM</name>
<evidence type="ECO:0000313" key="1">
    <source>
        <dbReference type="EMBL" id="EPG39513.1"/>
    </source>
</evidence>
<dbReference type="PATRIC" id="fig|1217696.3.peg.793"/>
<comment type="caution">
    <text evidence="1">The sequence shown here is derived from an EMBL/GenBank/DDBJ whole genome shotgun (WGS) entry which is preliminary data.</text>
</comment>
<reference evidence="1 2" key="1">
    <citation type="submission" date="2013-06" db="EMBL/GenBank/DDBJ databases">
        <title>The Genome Sequence of Acinetobacter sp. NIPH 2036.</title>
        <authorList>
            <consortium name="The Broad Institute Genome Sequencing Platform"/>
            <consortium name="The Broad Institute Genome Sequencing Center for Infectious Disease"/>
            <person name="Cerqueira G."/>
            <person name="Feldgarden M."/>
            <person name="Courvalin P."/>
            <person name="Perichon B."/>
            <person name="Grillot-Courvalin C."/>
            <person name="Clermont D."/>
            <person name="Rocha E."/>
            <person name="Yoon E.-J."/>
            <person name="Nemec A."/>
            <person name="Young S.K."/>
            <person name="Zeng Q."/>
            <person name="Gargeya S."/>
            <person name="Fitzgerald M."/>
            <person name="Abouelleil A."/>
            <person name="Alvarado L."/>
            <person name="Berlin A.M."/>
            <person name="Chapman S.B."/>
            <person name="Dewar J."/>
            <person name="Goldberg J."/>
            <person name="Griggs A."/>
            <person name="Gujja S."/>
            <person name="Hansen M."/>
            <person name="Howarth C."/>
            <person name="Imamovic A."/>
            <person name="Larimer J."/>
            <person name="McCowan C."/>
            <person name="Murphy C."/>
            <person name="Pearson M."/>
            <person name="Priest M."/>
            <person name="Roberts A."/>
            <person name="Saif S."/>
            <person name="Shea T."/>
            <person name="Sykes S."/>
            <person name="Wortman J."/>
            <person name="Nusbaum C."/>
            <person name="Birren B."/>
        </authorList>
    </citation>
    <scope>NUCLEOTIDE SEQUENCE [LARGE SCALE GENOMIC DNA]</scope>
    <source>
        <strain evidence="1 2">NIPH 2036</strain>
    </source>
</reference>
<gene>
    <name evidence="1" type="ORF">F907_00816</name>
</gene>
<dbReference type="GeneID" id="45418888"/>
<dbReference type="HOGENOM" id="CLU_2534984_0_0_6"/>
<organism evidence="1 2">
    <name type="scientific">Acinetobacter colistiniresistens</name>
    <dbReference type="NCBI Taxonomy" id="280145"/>
    <lineage>
        <taxon>Bacteria</taxon>
        <taxon>Pseudomonadati</taxon>
        <taxon>Pseudomonadota</taxon>
        <taxon>Gammaproteobacteria</taxon>
        <taxon>Moraxellales</taxon>
        <taxon>Moraxellaceae</taxon>
        <taxon>Acinetobacter</taxon>
    </lineage>
</organism>
<protein>
    <submittedName>
        <fullName evidence="1">Uncharacterized protein</fullName>
    </submittedName>
</protein>
<sequence length="91" mass="9890">MAKRMKLTPPNGSKLIRDWKGKRVTNIRDFNSYSQNMPAHSKGTVTDAGSGCGLTITFDQCPCCNIQAKFTGVHSSDVQLLEEAKADVEGS</sequence>
<dbReference type="Proteomes" id="UP000014559">
    <property type="component" value="Unassembled WGS sequence"/>
</dbReference>